<dbReference type="PROSITE" id="PS52011">
    <property type="entry name" value="PEPTIDASE_M2"/>
    <property type="match status" value="1"/>
</dbReference>
<dbReference type="Pfam" id="PF01401">
    <property type="entry name" value="Peptidase_M2"/>
    <property type="match status" value="1"/>
</dbReference>
<dbReference type="Proteomes" id="UP000708208">
    <property type="component" value="Unassembled WGS sequence"/>
</dbReference>
<keyword evidence="5" id="KW-0479">Metal-binding</keyword>
<dbReference type="PANTHER" id="PTHR10514">
    <property type="entry name" value="ANGIOTENSIN-CONVERTING ENZYME"/>
    <property type="match status" value="1"/>
</dbReference>
<dbReference type="OrthoDB" id="10029630at2759"/>
<keyword evidence="11" id="KW-1185">Reference proteome</keyword>
<dbReference type="EMBL" id="CAJVCH010015726">
    <property type="protein sequence ID" value="CAG7680041.1"/>
    <property type="molecule type" value="Genomic_DNA"/>
</dbReference>
<dbReference type="PANTHER" id="PTHR10514:SF27">
    <property type="entry name" value="ANGIOTENSIN-CONVERTING ENZYME"/>
    <property type="match status" value="1"/>
</dbReference>
<feature type="binding site" evidence="7">
    <location>
        <position position="55"/>
    </location>
    <ligand>
        <name>Zn(2+)</name>
        <dbReference type="ChEBI" id="CHEBI:29105"/>
        <label>2</label>
        <note>catalytic</note>
    </ligand>
</feature>
<dbReference type="AlphaFoldDB" id="A0A8J2JQL6"/>
<keyword evidence="3 6" id="KW-1015">Disulfide bond</keyword>
<evidence type="ECO:0000256" key="7">
    <source>
        <dbReference type="PIRSR" id="PIRSR601548-8"/>
    </source>
</evidence>
<dbReference type="GO" id="GO:0006508">
    <property type="term" value="P:proteolysis"/>
    <property type="evidence" value="ECO:0007669"/>
    <property type="project" value="InterPro"/>
</dbReference>
<evidence type="ECO:0000313" key="11">
    <source>
        <dbReference type="Proteomes" id="UP000708208"/>
    </source>
</evidence>
<gene>
    <name evidence="10" type="ORF">AFUS01_LOCUS2722</name>
</gene>
<feature type="non-terminal residue" evidence="10">
    <location>
        <position position="1"/>
    </location>
</feature>
<evidence type="ECO:0000256" key="6">
    <source>
        <dbReference type="PIRSR" id="PIRSR601548-4"/>
    </source>
</evidence>
<evidence type="ECO:0000313" key="10">
    <source>
        <dbReference type="EMBL" id="CAG7680041.1"/>
    </source>
</evidence>
<evidence type="ECO:0000256" key="1">
    <source>
        <dbReference type="ARBA" id="ARBA00008139"/>
    </source>
</evidence>
<dbReference type="InterPro" id="IPR001548">
    <property type="entry name" value="Peptidase_M2"/>
</dbReference>
<evidence type="ECO:0000256" key="5">
    <source>
        <dbReference type="PIRSR" id="PIRSR601548-3"/>
    </source>
</evidence>
<evidence type="ECO:0000256" key="4">
    <source>
        <dbReference type="ARBA" id="ARBA00023180"/>
    </source>
</evidence>
<dbReference type="GO" id="GO:0008241">
    <property type="term" value="F:peptidyl-dipeptidase activity"/>
    <property type="evidence" value="ECO:0007669"/>
    <property type="project" value="InterPro"/>
</dbReference>
<name>A0A8J2JQL6_9HEXA</name>
<feature type="disulfide bond" evidence="6">
    <location>
        <begin position="21"/>
        <end position="42"/>
    </location>
</feature>
<sequence length="56" mass="6372">MTDTFYEKSMFTKPADREVVCHASAEDFCLGGNTEDFRIKMCTGVDQDDLVTVHHE</sequence>
<protein>
    <submittedName>
        <fullName evidence="10">Uncharacterized protein</fullName>
    </submittedName>
</protein>
<comment type="caution">
    <text evidence="10">The sequence shown here is derived from an EMBL/GenBank/DDBJ whole genome shotgun (WGS) entry which is preliminary data.</text>
</comment>
<keyword evidence="4" id="KW-0325">Glycoprotein</keyword>
<keyword evidence="2" id="KW-0732">Signal</keyword>
<reference evidence="10" key="1">
    <citation type="submission" date="2021-06" db="EMBL/GenBank/DDBJ databases">
        <authorList>
            <person name="Hodson N. C."/>
            <person name="Mongue J. A."/>
            <person name="Jaron S. K."/>
        </authorList>
    </citation>
    <scope>NUCLEOTIDE SEQUENCE</scope>
</reference>
<comment type="caution">
    <text evidence="9">Lacks conserved residue(s) required for the propagation of feature annotation.</text>
</comment>
<accession>A0A8J2JQL6</accession>
<proteinExistence type="inferred from homology"/>
<evidence type="ECO:0000256" key="2">
    <source>
        <dbReference type="ARBA" id="ARBA00022729"/>
    </source>
</evidence>
<evidence type="ECO:0000256" key="8">
    <source>
        <dbReference type="PIRSR" id="PIRSR601548-9"/>
    </source>
</evidence>
<dbReference type="GO" id="GO:0005886">
    <property type="term" value="C:plasma membrane"/>
    <property type="evidence" value="ECO:0007669"/>
    <property type="project" value="TreeGrafter"/>
</dbReference>
<evidence type="ECO:0000256" key="3">
    <source>
        <dbReference type="ARBA" id="ARBA00023157"/>
    </source>
</evidence>
<keyword evidence="5" id="KW-0862">Zinc</keyword>
<evidence type="ECO:0000256" key="9">
    <source>
        <dbReference type="PROSITE-ProRule" id="PRU01355"/>
    </source>
</evidence>
<organism evidence="10 11">
    <name type="scientific">Allacma fusca</name>
    <dbReference type="NCBI Taxonomy" id="39272"/>
    <lineage>
        <taxon>Eukaryota</taxon>
        <taxon>Metazoa</taxon>
        <taxon>Ecdysozoa</taxon>
        <taxon>Arthropoda</taxon>
        <taxon>Hexapoda</taxon>
        <taxon>Collembola</taxon>
        <taxon>Symphypleona</taxon>
        <taxon>Sminthuridae</taxon>
        <taxon>Allacma</taxon>
    </lineage>
</organism>
<dbReference type="GO" id="GO:0008237">
    <property type="term" value="F:metallopeptidase activity"/>
    <property type="evidence" value="ECO:0007669"/>
    <property type="project" value="InterPro"/>
</dbReference>
<feature type="active site" description="Proton acceptor 2" evidence="8">
    <location>
        <position position="56"/>
    </location>
</feature>
<feature type="binding site" evidence="5">
    <location>
        <position position="55"/>
    </location>
    <ligand>
        <name>Zn(2+)</name>
        <dbReference type="ChEBI" id="CHEBI:29105"/>
        <label>1</label>
        <note>catalytic</note>
    </ligand>
</feature>
<comment type="similarity">
    <text evidence="1 9">Belongs to the peptidase M2 family.</text>
</comment>